<evidence type="ECO:0000259" key="2">
    <source>
        <dbReference type="PROSITE" id="PS50853"/>
    </source>
</evidence>
<gene>
    <name evidence="3" type="ORF">ABS311_15770</name>
</gene>
<dbReference type="InterPro" id="IPR039448">
    <property type="entry name" value="Beta_helix"/>
</dbReference>
<dbReference type="InterPro" id="IPR012334">
    <property type="entry name" value="Pectin_lyas_fold"/>
</dbReference>
<feature type="chain" id="PRO_5046986375" evidence="1">
    <location>
        <begin position="25"/>
        <end position="626"/>
    </location>
</feature>
<dbReference type="InterPro" id="IPR036116">
    <property type="entry name" value="FN3_sf"/>
</dbReference>
<dbReference type="Pfam" id="PF13229">
    <property type="entry name" value="Beta_helix"/>
    <property type="match status" value="1"/>
</dbReference>
<feature type="domain" description="Fibronectin type-III" evidence="2">
    <location>
        <begin position="325"/>
        <end position="417"/>
    </location>
</feature>
<name>A0ABV1RK66_9ALTE</name>
<dbReference type="RefSeq" id="WP_350402558.1">
    <property type="nucleotide sequence ID" value="NZ_JBELOE010000259.1"/>
</dbReference>
<dbReference type="InterPro" id="IPR011050">
    <property type="entry name" value="Pectin_lyase_fold/virulence"/>
</dbReference>
<dbReference type="EMBL" id="JBELOE010000259">
    <property type="protein sequence ID" value="MER2493338.1"/>
    <property type="molecule type" value="Genomic_DNA"/>
</dbReference>
<accession>A0ABV1RK66</accession>
<dbReference type="Gene3D" id="2.60.40.10">
    <property type="entry name" value="Immunoglobulins"/>
    <property type="match status" value="1"/>
</dbReference>
<reference evidence="3 4" key="1">
    <citation type="submission" date="2024-06" db="EMBL/GenBank/DDBJ databases">
        <authorList>
            <person name="Chen R.Y."/>
        </authorList>
    </citation>
    <scope>NUCLEOTIDE SEQUENCE [LARGE SCALE GENOMIC DNA]</scope>
    <source>
        <strain evidence="3 4">D2</strain>
    </source>
</reference>
<dbReference type="InterPro" id="IPR013783">
    <property type="entry name" value="Ig-like_fold"/>
</dbReference>
<dbReference type="Gene3D" id="3.40.50.10610">
    <property type="entry name" value="ABC-type transport auxiliary lipoprotein component"/>
    <property type="match status" value="1"/>
</dbReference>
<evidence type="ECO:0000256" key="1">
    <source>
        <dbReference type="SAM" id="SignalP"/>
    </source>
</evidence>
<dbReference type="Proteomes" id="UP001467690">
    <property type="component" value="Unassembled WGS sequence"/>
</dbReference>
<dbReference type="CDD" id="cd00063">
    <property type="entry name" value="FN3"/>
    <property type="match status" value="1"/>
</dbReference>
<organism evidence="3 4">
    <name type="scientific">Catenovulum sediminis</name>
    <dbReference type="NCBI Taxonomy" id="1740262"/>
    <lineage>
        <taxon>Bacteria</taxon>
        <taxon>Pseudomonadati</taxon>
        <taxon>Pseudomonadota</taxon>
        <taxon>Gammaproteobacteria</taxon>
        <taxon>Alteromonadales</taxon>
        <taxon>Alteromonadaceae</taxon>
        <taxon>Catenovulum</taxon>
    </lineage>
</organism>
<dbReference type="PROSITE" id="PS50853">
    <property type="entry name" value="FN3"/>
    <property type="match status" value="1"/>
</dbReference>
<proteinExistence type="predicted"/>
<dbReference type="SUPFAM" id="SSF49265">
    <property type="entry name" value="Fibronectin type III"/>
    <property type="match status" value="1"/>
</dbReference>
<dbReference type="InterPro" id="IPR008517">
    <property type="entry name" value="GNA1162-like"/>
</dbReference>
<protein>
    <submittedName>
        <fullName evidence="3">GNA1162 family protein</fullName>
    </submittedName>
</protein>
<dbReference type="InterPro" id="IPR003961">
    <property type="entry name" value="FN3_dom"/>
</dbReference>
<feature type="signal peptide" evidence="1">
    <location>
        <begin position="1"/>
        <end position="24"/>
    </location>
</feature>
<dbReference type="Gene3D" id="2.160.20.10">
    <property type="entry name" value="Single-stranded right-handed beta-helix, Pectin lyase-like"/>
    <property type="match status" value="1"/>
</dbReference>
<dbReference type="SUPFAM" id="SSF51126">
    <property type="entry name" value="Pectin lyase-like"/>
    <property type="match status" value="1"/>
</dbReference>
<evidence type="ECO:0000313" key="3">
    <source>
        <dbReference type="EMBL" id="MER2493338.1"/>
    </source>
</evidence>
<sequence>MIFKRIVTFLSLSLVMLMAGCAVSNEDAVLVNAPLNQIENIIEGDKELVELSDDKLPKTLAVLPFENQTESDGAFEIVRRVIYNHISSKNYHMLHWQAVDDKLRLANIDLKTAYQTDAAYLADILEVDAVVFGTITDFDRIFAGIITQIKVGVELKLVNRNGELLWQEEDSATSRAGGASVTPIGLLLNAALATMHLQEENLLRAADDVGRELARVMPAPKRLTTSAGPEIKAVVHNGMERVLKYGDILEVGIQGQPGQRAQAFIEGVGSFDLQEVVAGEYIGKIPVSKKANADSVVVEGVLMDQNGNISRWISPFGLLTIDNIAPEKVGNISFNANNREVFLQWPLHPSADVVAYNVYLFDPTNGEKSLANVTQQNNVALSGLQNFVDYTIAISALDHAGNEGEIVKKVVKALPDSRFLEFPSLSSNIPAPIKSGAVLTQKNSPYYIRQPIQIMDSGVLLVEPGVEIIVSRSGVLNVKGQLWIYGEQHNPVKIKGSDANGFAQFAALNSEQSVELNYLEVDGADVAITIQSGQPIIRNSQFTNNQFSALDISGTAKPKVSNSLIKGSNTAGVIVSGHAQVEFEKCKFENNQPFHIQSSSIYTVQAQNNTWSPAANEMSVLGDVKY</sequence>
<evidence type="ECO:0000313" key="4">
    <source>
        <dbReference type="Proteomes" id="UP001467690"/>
    </source>
</evidence>
<dbReference type="Pfam" id="PF05643">
    <property type="entry name" value="GNA1162-like"/>
    <property type="match status" value="1"/>
</dbReference>
<comment type="caution">
    <text evidence="3">The sequence shown here is derived from an EMBL/GenBank/DDBJ whole genome shotgun (WGS) entry which is preliminary data.</text>
</comment>
<keyword evidence="4" id="KW-1185">Reference proteome</keyword>
<dbReference type="PROSITE" id="PS51257">
    <property type="entry name" value="PROKAR_LIPOPROTEIN"/>
    <property type="match status" value="1"/>
</dbReference>
<keyword evidence="1" id="KW-0732">Signal</keyword>